<feature type="compositionally biased region" description="Low complexity" evidence="1">
    <location>
        <begin position="1"/>
        <end position="13"/>
    </location>
</feature>
<evidence type="ECO:0000313" key="2">
    <source>
        <dbReference type="EMBL" id="JAD22855.1"/>
    </source>
</evidence>
<sequence length="37" mass="3964">MAAPFPHAAAKPKVTYGLSERRANRRAPPPRVCTAAC</sequence>
<reference evidence="2" key="1">
    <citation type="submission" date="2014-09" db="EMBL/GenBank/DDBJ databases">
        <authorList>
            <person name="Magalhaes I.L.F."/>
            <person name="Oliveira U."/>
            <person name="Santos F.R."/>
            <person name="Vidigal T.H.D.A."/>
            <person name="Brescovit A.D."/>
            <person name="Santos A.J."/>
        </authorList>
    </citation>
    <scope>NUCLEOTIDE SEQUENCE</scope>
    <source>
        <tissue evidence="2">Shoot tissue taken approximately 20 cm above the soil surface</tissue>
    </source>
</reference>
<dbReference type="AlphaFoldDB" id="A0A0A8YBM5"/>
<name>A0A0A8YBM5_ARUDO</name>
<proteinExistence type="predicted"/>
<reference evidence="2" key="2">
    <citation type="journal article" date="2015" name="Data Brief">
        <title>Shoot transcriptome of the giant reed, Arundo donax.</title>
        <authorList>
            <person name="Barrero R.A."/>
            <person name="Guerrero F.D."/>
            <person name="Moolhuijzen P."/>
            <person name="Goolsby J.A."/>
            <person name="Tidwell J."/>
            <person name="Bellgard S.E."/>
            <person name="Bellgard M.I."/>
        </authorList>
    </citation>
    <scope>NUCLEOTIDE SEQUENCE</scope>
    <source>
        <tissue evidence="2">Shoot tissue taken approximately 20 cm above the soil surface</tissue>
    </source>
</reference>
<accession>A0A0A8YBM5</accession>
<organism evidence="2">
    <name type="scientific">Arundo donax</name>
    <name type="common">Giant reed</name>
    <name type="synonym">Donax arundinaceus</name>
    <dbReference type="NCBI Taxonomy" id="35708"/>
    <lineage>
        <taxon>Eukaryota</taxon>
        <taxon>Viridiplantae</taxon>
        <taxon>Streptophyta</taxon>
        <taxon>Embryophyta</taxon>
        <taxon>Tracheophyta</taxon>
        <taxon>Spermatophyta</taxon>
        <taxon>Magnoliopsida</taxon>
        <taxon>Liliopsida</taxon>
        <taxon>Poales</taxon>
        <taxon>Poaceae</taxon>
        <taxon>PACMAD clade</taxon>
        <taxon>Arundinoideae</taxon>
        <taxon>Arundineae</taxon>
        <taxon>Arundo</taxon>
    </lineage>
</organism>
<feature type="region of interest" description="Disordered" evidence="1">
    <location>
        <begin position="1"/>
        <end position="37"/>
    </location>
</feature>
<evidence type="ECO:0000256" key="1">
    <source>
        <dbReference type="SAM" id="MobiDB-lite"/>
    </source>
</evidence>
<dbReference type="EMBL" id="GBRH01275040">
    <property type="protein sequence ID" value="JAD22855.1"/>
    <property type="molecule type" value="Transcribed_RNA"/>
</dbReference>
<protein>
    <submittedName>
        <fullName evidence="2">Uncharacterized protein</fullName>
    </submittedName>
</protein>